<gene>
    <name evidence="10" type="ORF">CQW23_31632</name>
</gene>
<reference evidence="11" key="2">
    <citation type="journal article" date="2017" name="J. Anim. Genet.">
        <title>Multiple reference genome sequences of hot pepper reveal the massive evolution of plant disease resistance genes by retroduplication.</title>
        <authorList>
            <person name="Kim S."/>
            <person name="Park J."/>
            <person name="Yeom S.-I."/>
            <person name="Kim Y.-M."/>
            <person name="Seo E."/>
            <person name="Kim K.-T."/>
            <person name="Kim M.-S."/>
            <person name="Lee J.M."/>
            <person name="Cheong K."/>
            <person name="Shin H.-S."/>
            <person name="Kim S.-B."/>
            <person name="Han K."/>
            <person name="Lee J."/>
            <person name="Park M."/>
            <person name="Lee H.-A."/>
            <person name="Lee H.-Y."/>
            <person name="Lee Y."/>
            <person name="Oh S."/>
            <person name="Lee J.H."/>
            <person name="Choi E."/>
            <person name="Choi E."/>
            <person name="Lee S.E."/>
            <person name="Jeon J."/>
            <person name="Kim H."/>
            <person name="Choi G."/>
            <person name="Song H."/>
            <person name="Lee J."/>
            <person name="Lee S.-C."/>
            <person name="Kwon J.-K."/>
            <person name="Lee H.-Y."/>
            <person name="Koo N."/>
            <person name="Hong Y."/>
            <person name="Kim R.W."/>
            <person name="Kang W.-H."/>
            <person name="Huh J.H."/>
            <person name="Kang B.-C."/>
            <person name="Yang T.-J."/>
            <person name="Lee Y.-H."/>
            <person name="Bennetzen J.L."/>
            <person name="Choi D."/>
        </authorList>
    </citation>
    <scope>NUCLEOTIDE SEQUENCE [LARGE SCALE GENOMIC DNA]</scope>
    <source>
        <strain evidence="11">cv. PBC81</strain>
    </source>
</reference>
<feature type="transmembrane region" description="Helical" evidence="8">
    <location>
        <begin position="261"/>
        <end position="281"/>
    </location>
</feature>
<evidence type="ECO:0000256" key="8">
    <source>
        <dbReference type="SAM" id="Phobius"/>
    </source>
</evidence>
<dbReference type="InterPro" id="IPR000719">
    <property type="entry name" value="Prot_kinase_dom"/>
</dbReference>
<dbReference type="InterPro" id="IPR011009">
    <property type="entry name" value="Kinase-like_dom_sf"/>
</dbReference>
<dbReference type="STRING" id="33114.A0A2G2V703"/>
<dbReference type="GO" id="GO:0005789">
    <property type="term" value="C:endoplasmic reticulum membrane"/>
    <property type="evidence" value="ECO:0007669"/>
    <property type="project" value="UniProtKB-SubCell"/>
</dbReference>
<dbReference type="UniPathway" id="UPA00196"/>
<dbReference type="Pfam" id="PF06699">
    <property type="entry name" value="PIG-F"/>
    <property type="match status" value="1"/>
</dbReference>
<dbReference type="InterPro" id="IPR009580">
    <property type="entry name" value="GPI_biosynthesis_protein_Pig-F"/>
</dbReference>
<dbReference type="InterPro" id="IPR052751">
    <property type="entry name" value="Plant_MAPKKK"/>
</dbReference>
<evidence type="ECO:0000256" key="7">
    <source>
        <dbReference type="ARBA" id="ARBA00023136"/>
    </source>
</evidence>
<dbReference type="PANTHER" id="PTHR48011:SF56">
    <property type="entry name" value="PROTEIN KINASE DOMAIN-CONTAINING PROTEIN"/>
    <property type="match status" value="1"/>
</dbReference>
<comment type="caution">
    <text evidence="10">The sequence shown here is derived from an EMBL/GenBank/DDBJ whole genome shotgun (WGS) entry which is preliminary data.</text>
</comment>
<comment type="pathway">
    <text evidence="2">Glycolipid biosynthesis; glycosylphosphatidylinositol-anchor biosynthesis.</text>
</comment>
<accession>A0A2G2V703</accession>
<sequence length="284" mass="31828">MDVKTAFLVGELEEEICMEQPEGFVVQGKENKVCKLVKSLYGLKQAPKDISDINAAKRMLESKFDMKDLGVADVILGIRIHRTSQGLALSQSPYIEKVLDKFKYMEFGIAKTPLDVSFALRRIKVKVTQLEYEVLNNIKGYPYIIRCYGDETTTGENSAMVYNLLLEYGSSGILDDRINKSGSENGLSEFEVTHHTGSMLRGLLCIHKIGYVHCDTKPDNVLLLMNSSKGSIEFKAKIVDLRLAKRENQSKKKRANESTDYMISLLAYGAVIGAWLGAWPMPLD</sequence>
<dbReference type="Pfam" id="PF07727">
    <property type="entry name" value="RVT_2"/>
    <property type="match status" value="1"/>
</dbReference>
<dbReference type="Gene3D" id="1.10.510.10">
    <property type="entry name" value="Transferase(Phosphotransferase) domain 1"/>
    <property type="match status" value="1"/>
</dbReference>
<evidence type="ECO:0000313" key="11">
    <source>
        <dbReference type="Proteomes" id="UP000224567"/>
    </source>
</evidence>
<evidence type="ECO:0000259" key="9">
    <source>
        <dbReference type="PROSITE" id="PS50011"/>
    </source>
</evidence>
<reference evidence="10 11" key="1">
    <citation type="journal article" date="2017" name="Genome Biol.">
        <title>New reference genome sequences of hot pepper reveal the massive evolution of plant disease-resistance genes by retroduplication.</title>
        <authorList>
            <person name="Kim S."/>
            <person name="Park J."/>
            <person name="Yeom S.I."/>
            <person name="Kim Y.M."/>
            <person name="Seo E."/>
            <person name="Kim K.T."/>
            <person name="Kim M.S."/>
            <person name="Lee J.M."/>
            <person name="Cheong K."/>
            <person name="Shin H.S."/>
            <person name="Kim S.B."/>
            <person name="Han K."/>
            <person name="Lee J."/>
            <person name="Park M."/>
            <person name="Lee H.A."/>
            <person name="Lee H.Y."/>
            <person name="Lee Y."/>
            <person name="Oh S."/>
            <person name="Lee J.H."/>
            <person name="Choi E."/>
            <person name="Choi E."/>
            <person name="Lee S.E."/>
            <person name="Jeon J."/>
            <person name="Kim H."/>
            <person name="Choi G."/>
            <person name="Song H."/>
            <person name="Lee J."/>
            <person name="Lee S.C."/>
            <person name="Kwon J.K."/>
            <person name="Lee H.Y."/>
            <person name="Koo N."/>
            <person name="Hong Y."/>
            <person name="Kim R.W."/>
            <person name="Kang W.H."/>
            <person name="Huh J.H."/>
            <person name="Kang B.C."/>
            <person name="Yang T.J."/>
            <person name="Lee Y.H."/>
            <person name="Bennetzen J.L."/>
            <person name="Choi D."/>
        </authorList>
    </citation>
    <scope>NUCLEOTIDE SEQUENCE [LARGE SCALE GENOMIC DNA]</scope>
    <source>
        <strain evidence="11">cv. PBC81</strain>
    </source>
</reference>
<dbReference type="AlphaFoldDB" id="A0A2G2V703"/>
<dbReference type="EMBL" id="MLFT02000185">
    <property type="protein sequence ID" value="PHT28771.1"/>
    <property type="molecule type" value="Genomic_DNA"/>
</dbReference>
<organism evidence="10 11">
    <name type="scientific">Capsicum baccatum</name>
    <name type="common">Peruvian pepper</name>
    <dbReference type="NCBI Taxonomy" id="33114"/>
    <lineage>
        <taxon>Eukaryota</taxon>
        <taxon>Viridiplantae</taxon>
        <taxon>Streptophyta</taxon>
        <taxon>Embryophyta</taxon>
        <taxon>Tracheophyta</taxon>
        <taxon>Spermatophyta</taxon>
        <taxon>Magnoliopsida</taxon>
        <taxon>eudicotyledons</taxon>
        <taxon>Gunneridae</taxon>
        <taxon>Pentapetalae</taxon>
        <taxon>asterids</taxon>
        <taxon>lamiids</taxon>
        <taxon>Solanales</taxon>
        <taxon>Solanaceae</taxon>
        <taxon>Solanoideae</taxon>
        <taxon>Capsiceae</taxon>
        <taxon>Capsicum</taxon>
    </lineage>
</organism>
<feature type="domain" description="Protein kinase" evidence="9">
    <location>
        <begin position="60"/>
        <end position="284"/>
    </location>
</feature>
<dbReference type="GO" id="GO:0004672">
    <property type="term" value="F:protein kinase activity"/>
    <property type="evidence" value="ECO:0007669"/>
    <property type="project" value="InterPro"/>
</dbReference>
<dbReference type="PANTHER" id="PTHR48011">
    <property type="entry name" value="CCR4-NOT TRANSCRIPTIONAL COMPLEX SUBUNIT CAF120-RELATED"/>
    <property type="match status" value="1"/>
</dbReference>
<keyword evidence="5" id="KW-0256">Endoplasmic reticulum</keyword>
<dbReference type="OrthoDB" id="1645289at2759"/>
<dbReference type="Pfam" id="PF00069">
    <property type="entry name" value="Pkinase"/>
    <property type="match status" value="1"/>
</dbReference>
<dbReference type="GO" id="GO:0005524">
    <property type="term" value="F:ATP binding"/>
    <property type="evidence" value="ECO:0007669"/>
    <property type="project" value="InterPro"/>
</dbReference>
<evidence type="ECO:0000256" key="6">
    <source>
        <dbReference type="ARBA" id="ARBA00022989"/>
    </source>
</evidence>
<dbReference type="Proteomes" id="UP000224567">
    <property type="component" value="Unassembled WGS sequence"/>
</dbReference>
<name>A0A2G2V703_CAPBA</name>
<dbReference type="SUPFAM" id="SSF56112">
    <property type="entry name" value="Protein kinase-like (PK-like)"/>
    <property type="match status" value="1"/>
</dbReference>
<dbReference type="GO" id="GO:0007165">
    <property type="term" value="P:signal transduction"/>
    <property type="evidence" value="ECO:0007669"/>
    <property type="project" value="TreeGrafter"/>
</dbReference>
<keyword evidence="4 8" id="KW-0812">Transmembrane</keyword>
<evidence type="ECO:0000313" key="10">
    <source>
        <dbReference type="EMBL" id="PHT28771.1"/>
    </source>
</evidence>
<evidence type="ECO:0000256" key="4">
    <source>
        <dbReference type="ARBA" id="ARBA00022692"/>
    </source>
</evidence>
<keyword evidence="7 8" id="KW-0472">Membrane</keyword>
<keyword evidence="6 8" id="KW-1133">Transmembrane helix</keyword>
<evidence type="ECO:0000256" key="3">
    <source>
        <dbReference type="ARBA" id="ARBA00022502"/>
    </source>
</evidence>
<keyword evidence="3" id="KW-0337">GPI-anchor biosynthesis</keyword>
<evidence type="ECO:0000256" key="5">
    <source>
        <dbReference type="ARBA" id="ARBA00022824"/>
    </source>
</evidence>
<proteinExistence type="predicted"/>
<evidence type="ECO:0000256" key="2">
    <source>
        <dbReference type="ARBA" id="ARBA00004687"/>
    </source>
</evidence>
<comment type="subcellular location">
    <subcellularLocation>
        <location evidence="1">Endoplasmic reticulum membrane</location>
        <topology evidence="1">Multi-pass membrane protein</topology>
    </subcellularLocation>
</comment>
<evidence type="ECO:0000256" key="1">
    <source>
        <dbReference type="ARBA" id="ARBA00004477"/>
    </source>
</evidence>
<dbReference type="GO" id="GO:0006506">
    <property type="term" value="P:GPI anchor biosynthetic process"/>
    <property type="evidence" value="ECO:0007669"/>
    <property type="project" value="UniProtKB-UniPathway"/>
</dbReference>
<protein>
    <recommendedName>
        <fullName evidence="9">Protein kinase domain-containing protein</fullName>
    </recommendedName>
</protein>
<dbReference type="PROSITE" id="PS50011">
    <property type="entry name" value="PROTEIN_KINASE_DOM"/>
    <property type="match status" value="1"/>
</dbReference>
<keyword evidence="11" id="KW-1185">Reference proteome</keyword>
<dbReference type="InterPro" id="IPR013103">
    <property type="entry name" value="RVT_2"/>
</dbReference>